<organism evidence="2 3">
    <name type="scientific">Metarhizium anisopliae BRIP 53293</name>
    <dbReference type="NCBI Taxonomy" id="1291518"/>
    <lineage>
        <taxon>Eukaryota</taxon>
        <taxon>Fungi</taxon>
        <taxon>Dikarya</taxon>
        <taxon>Ascomycota</taxon>
        <taxon>Pezizomycotina</taxon>
        <taxon>Sordariomycetes</taxon>
        <taxon>Hypocreomycetidae</taxon>
        <taxon>Hypocreales</taxon>
        <taxon>Clavicipitaceae</taxon>
        <taxon>Metarhizium</taxon>
    </lineage>
</organism>
<accession>A0A0D9P850</accession>
<dbReference type="AlphaFoldDB" id="A0A0D9P850"/>
<keyword evidence="3" id="KW-1185">Reference proteome</keyword>
<evidence type="ECO:0000313" key="2">
    <source>
        <dbReference type="EMBL" id="KJK82394.1"/>
    </source>
</evidence>
<reference evidence="3" key="1">
    <citation type="journal article" date="2014" name="BMC Genomics">
        <title>The genome sequence of the biocontrol fungus Metarhizium anisopliae and comparative genomics of Metarhizium species.</title>
        <authorList>
            <person name="Pattemore J.A."/>
            <person name="Hane J.K."/>
            <person name="Williams A.H."/>
            <person name="Wilson B.A."/>
            <person name="Stodart B.J."/>
            <person name="Ash G.J."/>
        </authorList>
    </citation>
    <scope>NUCLEOTIDE SEQUENCE [LARGE SCALE GENOMIC DNA]</scope>
    <source>
        <strain evidence="3">BRIP 53293</strain>
    </source>
</reference>
<dbReference type="EMBL" id="KE384724">
    <property type="protein sequence ID" value="KJK82394.1"/>
    <property type="molecule type" value="Genomic_DNA"/>
</dbReference>
<proteinExistence type="predicted"/>
<evidence type="ECO:0000313" key="3">
    <source>
        <dbReference type="Proteomes" id="UP000054544"/>
    </source>
</evidence>
<gene>
    <name evidence="2" type="ORF">H634G_02588</name>
</gene>
<dbReference type="Proteomes" id="UP000054544">
    <property type="component" value="Unassembled WGS sequence"/>
</dbReference>
<protein>
    <submittedName>
        <fullName evidence="2">Uncharacterized protein</fullName>
    </submittedName>
</protein>
<name>A0A0D9P850_METAN</name>
<evidence type="ECO:0000256" key="1">
    <source>
        <dbReference type="SAM" id="MobiDB-lite"/>
    </source>
</evidence>
<sequence>MFPAITGLWMELPPAISDPKSATATTTTMDKPRPAGAPVIGRPGGPSWVPALPCAPYAGPLAPCSCTCGINLFRCGLSSLGRDVLLVAHTLLHTHVPHGIWFRALVAFWLAWAGAPASMNRLPLEHVVATVFECFNNSYILPSEFRDALCRPDPVDGCRRAALTLLAVCETGRLTRAWSALAGLPVTGDRLRFVMSDILAAWLPSLMVGQSRYTGGLAHFYTLFAGLIPAATRELDRLAYSVCELEDPTTDVPTLARDHLLRKYPSFTAYVERRSNPSRLRNRCWNSVSEYMAARAEDGGWRLTAEIVDTRLASRRSYSVAAINESIYMFEYLTAKRRQEDSDTGAISQGFRPAETVDTEAESPGGLFVMLWGHLGCVSHCWDPCSVMPAKLPATAADPDQIGSFYRRSANETSTAVMPEPRRPVGHRVTTSSACNGSTEYSDAWVGAQMGFESGSVSESTSS</sequence>
<feature type="region of interest" description="Disordered" evidence="1">
    <location>
        <begin position="411"/>
        <end position="435"/>
    </location>
</feature>